<reference evidence="2 3" key="1">
    <citation type="submission" date="2018-05" db="EMBL/GenBank/DDBJ databases">
        <title>Draft genome of Methanospirillum lacunae Ki8-1.</title>
        <authorList>
            <person name="Dueholm M.S."/>
            <person name="Nielsen P.H."/>
            <person name="Bakmann L.F."/>
            <person name="Otzen D.E."/>
        </authorList>
    </citation>
    <scope>NUCLEOTIDE SEQUENCE [LARGE SCALE GENOMIC DNA]</scope>
    <source>
        <strain evidence="2 3">Ki8-1</strain>
    </source>
</reference>
<dbReference type="InterPro" id="IPR036390">
    <property type="entry name" value="WH_DNA-bd_sf"/>
</dbReference>
<protein>
    <recommendedName>
        <fullName evidence="1">HTH crp-type domain-containing protein</fullName>
    </recommendedName>
</protein>
<evidence type="ECO:0000259" key="1">
    <source>
        <dbReference type="SMART" id="SM00419"/>
    </source>
</evidence>
<accession>A0A2V2N7T2</accession>
<comment type="caution">
    <text evidence="2">The sequence shown here is derived from an EMBL/GenBank/DDBJ whole genome shotgun (WGS) entry which is preliminary data.</text>
</comment>
<evidence type="ECO:0000313" key="3">
    <source>
        <dbReference type="Proteomes" id="UP000245657"/>
    </source>
</evidence>
<dbReference type="EMBL" id="QGMY01000001">
    <property type="protein sequence ID" value="PWR74720.1"/>
    <property type="molecule type" value="Genomic_DNA"/>
</dbReference>
<name>A0A2V2N7T2_9EURY</name>
<dbReference type="Pfam" id="PF13412">
    <property type="entry name" value="HTH_24"/>
    <property type="match status" value="1"/>
</dbReference>
<dbReference type="InterPro" id="IPR012318">
    <property type="entry name" value="HTH_CRP"/>
</dbReference>
<gene>
    <name evidence="2" type="ORF">DK846_00265</name>
</gene>
<dbReference type="InterPro" id="IPR036388">
    <property type="entry name" value="WH-like_DNA-bd_sf"/>
</dbReference>
<dbReference type="GO" id="GO:0006355">
    <property type="term" value="P:regulation of DNA-templated transcription"/>
    <property type="evidence" value="ECO:0007669"/>
    <property type="project" value="InterPro"/>
</dbReference>
<evidence type="ECO:0000313" key="2">
    <source>
        <dbReference type="EMBL" id="PWR74720.1"/>
    </source>
</evidence>
<sequence length="119" mass="13892">MSYRQNRKKRCITAYESGKSHHFFESHHAYSIEDKELYSRYSSGLSGRIFHQVSECPGITRRELADKLGVTSPTVTRAVRNIYKENFIILVRKRKCIPHFLSHSECNMGRDNPCLIKDN</sequence>
<dbReference type="Proteomes" id="UP000245657">
    <property type="component" value="Unassembled WGS sequence"/>
</dbReference>
<dbReference type="SUPFAM" id="SSF46785">
    <property type="entry name" value="Winged helix' DNA-binding domain"/>
    <property type="match status" value="1"/>
</dbReference>
<organism evidence="2 3">
    <name type="scientific">Methanospirillum lacunae</name>
    <dbReference type="NCBI Taxonomy" id="668570"/>
    <lineage>
        <taxon>Archaea</taxon>
        <taxon>Methanobacteriati</taxon>
        <taxon>Methanobacteriota</taxon>
        <taxon>Stenosarchaea group</taxon>
        <taxon>Methanomicrobia</taxon>
        <taxon>Methanomicrobiales</taxon>
        <taxon>Methanospirillaceae</taxon>
        <taxon>Methanospirillum</taxon>
    </lineage>
</organism>
<dbReference type="SMART" id="SM00419">
    <property type="entry name" value="HTH_CRP"/>
    <property type="match status" value="1"/>
</dbReference>
<dbReference type="AlphaFoldDB" id="A0A2V2N7T2"/>
<dbReference type="GO" id="GO:0003677">
    <property type="term" value="F:DNA binding"/>
    <property type="evidence" value="ECO:0007669"/>
    <property type="project" value="InterPro"/>
</dbReference>
<keyword evidence="3" id="KW-1185">Reference proteome</keyword>
<proteinExistence type="predicted"/>
<dbReference type="Gene3D" id="1.10.10.10">
    <property type="entry name" value="Winged helix-like DNA-binding domain superfamily/Winged helix DNA-binding domain"/>
    <property type="match status" value="1"/>
</dbReference>
<feature type="domain" description="HTH crp-type" evidence="1">
    <location>
        <begin position="51"/>
        <end position="99"/>
    </location>
</feature>